<feature type="region of interest" description="Disordered" evidence="9">
    <location>
        <begin position="285"/>
        <end position="354"/>
    </location>
</feature>
<evidence type="ECO:0000256" key="1">
    <source>
        <dbReference type="ARBA" id="ARBA00004275"/>
    </source>
</evidence>
<dbReference type="InterPro" id="IPR011990">
    <property type="entry name" value="TPR-like_helical_dom_sf"/>
</dbReference>
<dbReference type="PANTHER" id="PTHR10130:SF0">
    <property type="entry name" value="GH08708P"/>
    <property type="match status" value="1"/>
</dbReference>
<feature type="repeat" description="TPR" evidence="8">
    <location>
        <begin position="439"/>
        <end position="472"/>
    </location>
</feature>
<feature type="compositionally biased region" description="Basic and acidic residues" evidence="9">
    <location>
        <begin position="231"/>
        <end position="248"/>
    </location>
</feature>
<dbReference type="InterPro" id="IPR019734">
    <property type="entry name" value="TPR_rpt"/>
</dbReference>
<dbReference type="GO" id="GO:0005778">
    <property type="term" value="C:peroxisomal membrane"/>
    <property type="evidence" value="ECO:0007669"/>
    <property type="project" value="TreeGrafter"/>
</dbReference>
<organism evidence="10">
    <name type="scientific">Hirondellea gigas</name>
    <dbReference type="NCBI Taxonomy" id="1518452"/>
    <lineage>
        <taxon>Eukaryota</taxon>
        <taxon>Metazoa</taxon>
        <taxon>Ecdysozoa</taxon>
        <taxon>Arthropoda</taxon>
        <taxon>Crustacea</taxon>
        <taxon>Multicrustacea</taxon>
        <taxon>Malacostraca</taxon>
        <taxon>Eumalacostraca</taxon>
        <taxon>Peracarida</taxon>
        <taxon>Amphipoda</taxon>
        <taxon>Amphilochidea</taxon>
        <taxon>Lysianassida</taxon>
        <taxon>Lysianassidira</taxon>
        <taxon>Lysianassoidea</taxon>
        <taxon>Lysianassidae</taxon>
        <taxon>Hirondellea</taxon>
    </lineage>
</organism>
<keyword evidence="6 8" id="KW-0802">TPR repeat</keyword>
<dbReference type="PANTHER" id="PTHR10130">
    <property type="entry name" value="PEROXISOMAL TARGETING SIGNAL 1 RECEPTOR PEX5"/>
    <property type="match status" value="1"/>
</dbReference>
<keyword evidence="5" id="KW-0677">Repeat</keyword>
<feature type="compositionally biased region" description="Polar residues" evidence="9">
    <location>
        <begin position="285"/>
        <end position="298"/>
    </location>
</feature>
<name>A0A6A7FTV2_9CRUS</name>
<feature type="repeat" description="TPR" evidence="8">
    <location>
        <begin position="593"/>
        <end position="626"/>
    </location>
</feature>
<evidence type="ECO:0000256" key="4">
    <source>
        <dbReference type="ARBA" id="ARBA00022490"/>
    </source>
</evidence>
<comment type="subcellular location">
    <subcellularLocation>
        <location evidence="2">Cytoplasm</location>
    </subcellularLocation>
    <subcellularLocation>
        <location evidence="1">Peroxisome</location>
    </subcellularLocation>
</comment>
<evidence type="ECO:0000256" key="2">
    <source>
        <dbReference type="ARBA" id="ARBA00004496"/>
    </source>
</evidence>
<feature type="compositionally biased region" description="Polar residues" evidence="9">
    <location>
        <begin position="309"/>
        <end position="318"/>
    </location>
</feature>
<keyword evidence="7" id="KW-0576">Peroxisome</keyword>
<evidence type="ECO:0000313" key="10">
    <source>
        <dbReference type="EMBL" id="LAC22031.1"/>
    </source>
</evidence>
<dbReference type="SUPFAM" id="SSF48452">
    <property type="entry name" value="TPR-like"/>
    <property type="match status" value="1"/>
</dbReference>
<dbReference type="InterPro" id="IPR024111">
    <property type="entry name" value="PEX5/PEX5L"/>
</dbReference>
<feature type="region of interest" description="Disordered" evidence="9">
    <location>
        <begin position="222"/>
        <end position="248"/>
    </location>
</feature>
<comment type="similarity">
    <text evidence="3">Belongs to the peroxisomal targeting signal receptor family.</text>
</comment>
<evidence type="ECO:0000256" key="8">
    <source>
        <dbReference type="PROSITE-ProRule" id="PRU00339"/>
    </source>
</evidence>
<dbReference type="GO" id="GO:0005052">
    <property type="term" value="F:peroxisome matrix targeting signal-1 binding"/>
    <property type="evidence" value="ECO:0007669"/>
    <property type="project" value="TreeGrafter"/>
</dbReference>
<dbReference type="PROSITE" id="PS50005">
    <property type="entry name" value="TPR"/>
    <property type="match status" value="3"/>
</dbReference>
<dbReference type="Gene3D" id="1.25.40.10">
    <property type="entry name" value="Tetratricopeptide repeat domain"/>
    <property type="match status" value="1"/>
</dbReference>
<reference evidence="10" key="1">
    <citation type="submission" date="2017-11" db="EMBL/GenBank/DDBJ databases">
        <title>The sensing device of the deep-sea amphipod.</title>
        <authorList>
            <person name="Kobayashi H."/>
            <person name="Nagahama T."/>
            <person name="Arai W."/>
            <person name="Sasagawa Y."/>
            <person name="Umeda M."/>
            <person name="Hayashi T."/>
            <person name="Nikaido I."/>
            <person name="Watanabe H."/>
            <person name="Oguri K."/>
            <person name="Kitazato H."/>
            <person name="Fujioka K."/>
            <person name="Kido Y."/>
            <person name="Takami H."/>
        </authorList>
    </citation>
    <scope>NUCLEOTIDE SEQUENCE</scope>
    <source>
        <tissue evidence="10">Whole body</tissue>
    </source>
</reference>
<evidence type="ECO:0000256" key="6">
    <source>
        <dbReference type="ARBA" id="ARBA00022803"/>
    </source>
</evidence>
<dbReference type="GO" id="GO:0016560">
    <property type="term" value="P:protein import into peroxisome matrix, docking"/>
    <property type="evidence" value="ECO:0007669"/>
    <property type="project" value="TreeGrafter"/>
</dbReference>
<keyword evidence="4" id="KW-0963">Cytoplasm</keyword>
<dbReference type="Pfam" id="PF13432">
    <property type="entry name" value="TPR_16"/>
    <property type="match status" value="2"/>
</dbReference>
<dbReference type="AlphaFoldDB" id="A0A6A7FTV2"/>
<evidence type="ECO:0000256" key="3">
    <source>
        <dbReference type="ARBA" id="ARBA00005348"/>
    </source>
</evidence>
<evidence type="ECO:0000256" key="9">
    <source>
        <dbReference type="SAM" id="MobiDB-lite"/>
    </source>
</evidence>
<evidence type="ECO:0000256" key="5">
    <source>
        <dbReference type="ARBA" id="ARBA00022737"/>
    </source>
</evidence>
<sequence length="719" mass="79575">MAMHNLVEGQCGESNPLMRLTQHFTKDKALADEGLQWTSSFAFQDVGKAGVGYGGASAVDQMVEEFMTETKYAATAVPQPYRMDALLQEMREIESSRGPPQQGPAIADLASSHTAKAWAEEYLASEAQLAESEADMSRTASHMPTTTPYDLPYMPPPYDLPHHMPPPPCDVVSFHHMMPPPFAAMVHMSPPQQQYGIAHMPPPYMPQPAGYAPYNMAPMHRPEGAWSSTSDSRRHTETQQHYDPREDSELAKTANELLGTVDDPNFSNTEFVQIIQKMSQGAKSHDASLNQKHSSDAVSETVVADEATTDITQSNTAREANDWNKQESASDLSKHLSSDAPNSGAEADNTTPEQQWAEMQEKIDQLYPSDEANSYSDSLFNGTYGDILTQFDDYSFSKENPVANHPDPLEEGQRCLEAGDLPSAVLLFEAAVTQQPENPRAWHLLGTTQAENEKDLSAIPALKRCVKLDPSDSDAWMVLATSYANEEYPRLTCTALKEWLRSKSEYRLLAENDKSSLDIVQTNSHNNDRDLSKRMIIDGQSLFLQTANQGSKVHAGVDPEVQCGLGLLFHIDHDYDKAIDCFRAAVSSDPQNPRLWNKLGATLCTNNEPEEAVAAYQRALQLSPGFIRCRYNLGVACMKMKSYRESMDHFLSALKLQMASRGPATAPSTSESAAVSESIWRAVMILLTRLNMPQLYAACRRRELATITAAMEEMSNDSS</sequence>
<dbReference type="GO" id="GO:0005829">
    <property type="term" value="C:cytosol"/>
    <property type="evidence" value="ECO:0007669"/>
    <property type="project" value="TreeGrafter"/>
</dbReference>
<protein>
    <submittedName>
        <fullName evidence="10">Peroxisomal targeting signal 1 receptor</fullName>
    </submittedName>
</protein>
<dbReference type="EMBL" id="IACT01002770">
    <property type="protein sequence ID" value="LAC22031.1"/>
    <property type="molecule type" value="mRNA"/>
</dbReference>
<evidence type="ECO:0000256" key="7">
    <source>
        <dbReference type="ARBA" id="ARBA00023140"/>
    </source>
</evidence>
<accession>A0A6A7FTV2</accession>
<dbReference type="SMART" id="SM00028">
    <property type="entry name" value="TPR"/>
    <property type="match status" value="4"/>
</dbReference>
<proteinExistence type="evidence at transcript level"/>
<feature type="repeat" description="TPR" evidence="8">
    <location>
        <begin position="559"/>
        <end position="592"/>
    </location>
</feature>
<keyword evidence="10" id="KW-0675">Receptor</keyword>